<keyword evidence="1" id="KW-0677">Repeat</keyword>
<sequence>MASKNNWQADQAGNTPEDNVDKILETLPELNKLLSDISGKSEEQQGITNQISTVARSLSAPSVLTHNSSDGKLIMRLQYHFRLLKLKLGKLEQFRTNLEAELDKHLATLQALVTDLDSSRVSSQPWHWIKRDLQGIEKKISDLLYQLPLLSGKSENQKATAYGDQDEGDEVHQEKAYTYLPGLHTNVEVLIRCETFRQVKQKFIDLDIERKMCLLSFAVFPENREVHRTVLMYWWIGEGILPVQGAEEAVRDILNEFTEKALVEPVEERRKVAPSSYKMNPFVHSSVIHLAKKVGIFDIYSGKYNKPITSKSEMGKVCIVEGSAEAALGENPLKIETVFNVSERDLDSTVKWFSKNPRAYRRFTINSSEAGFKSLNVFYLGRWERSKKRHIQVQNHELMKCLKHLTKVKVLSFQGISTIRSLDRSVCKLQHLIVLDLRECYELTKLPEKIDSLQNLVYLDMTGSYMLEYIPLRLALLKKLEVLKGFVVCDSLYESVACKLIYLKNLPKLRKLSIEINSDDLSVQDLTRYLVELKALTSLKVTWRRELDFVRDPPTGGAVKEFLRTMTMTPKFRAPAPFVFPSQLKKLNLQRFPDRVLPSWLQPKKLLHLKKLHIGGGRILKGFGDLPEEATECAVEVLRLTSLPQLRVGWIELKQLYFPNLTFLENYECPRVTLTPCDGSGIWKSDQD</sequence>
<dbReference type="Gene3D" id="3.80.10.10">
    <property type="entry name" value="Ribonuclease Inhibitor"/>
    <property type="match status" value="1"/>
</dbReference>
<accession>A0ABC8JKX7</accession>
<gene>
    <name evidence="5" type="ORF">ERUC_LOCUS12585</name>
</gene>
<proteinExistence type="predicted"/>
<evidence type="ECO:0000313" key="6">
    <source>
        <dbReference type="Proteomes" id="UP001642260"/>
    </source>
</evidence>
<organism evidence="5 6">
    <name type="scientific">Eruca vesicaria subsp. sativa</name>
    <name type="common">Garden rocket</name>
    <name type="synonym">Eruca sativa</name>
    <dbReference type="NCBI Taxonomy" id="29727"/>
    <lineage>
        <taxon>Eukaryota</taxon>
        <taxon>Viridiplantae</taxon>
        <taxon>Streptophyta</taxon>
        <taxon>Embryophyta</taxon>
        <taxon>Tracheophyta</taxon>
        <taxon>Spermatophyta</taxon>
        <taxon>Magnoliopsida</taxon>
        <taxon>eudicotyledons</taxon>
        <taxon>Gunneridae</taxon>
        <taxon>Pentapetalae</taxon>
        <taxon>rosids</taxon>
        <taxon>malvids</taxon>
        <taxon>Brassicales</taxon>
        <taxon>Brassicaceae</taxon>
        <taxon>Brassiceae</taxon>
        <taxon>Eruca</taxon>
    </lineage>
</organism>
<comment type="caution">
    <text evidence="5">The sequence shown here is derived from an EMBL/GenBank/DDBJ whole genome shotgun (WGS) entry which is preliminary data.</text>
</comment>
<feature type="region of interest" description="Disordered" evidence="3">
    <location>
        <begin position="1"/>
        <end position="20"/>
    </location>
</feature>
<dbReference type="GO" id="GO:0006952">
    <property type="term" value="P:defense response"/>
    <property type="evidence" value="ECO:0007669"/>
    <property type="project" value="UniProtKB-KW"/>
</dbReference>
<name>A0ABC8JKX7_ERUVS</name>
<reference evidence="5 6" key="1">
    <citation type="submission" date="2022-03" db="EMBL/GenBank/DDBJ databases">
        <authorList>
            <person name="Macdonald S."/>
            <person name="Ahmed S."/>
            <person name="Newling K."/>
        </authorList>
    </citation>
    <scope>NUCLEOTIDE SEQUENCE [LARGE SCALE GENOMIC DNA]</scope>
</reference>
<evidence type="ECO:0000313" key="5">
    <source>
        <dbReference type="EMBL" id="CAH8332319.1"/>
    </source>
</evidence>
<dbReference type="Pfam" id="PF23598">
    <property type="entry name" value="LRR_14"/>
    <property type="match status" value="1"/>
</dbReference>
<dbReference type="InterPro" id="IPR032675">
    <property type="entry name" value="LRR_dom_sf"/>
</dbReference>
<dbReference type="SUPFAM" id="SSF52047">
    <property type="entry name" value="RNI-like"/>
    <property type="match status" value="1"/>
</dbReference>
<dbReference type="InterPro" id="IPR036388">
    <property type="entry name" value="WH-like_DNA-bd_sf"/>
</dbReference>
<protein>
    <recommendedName>
        <fullName evidence="4">Disease resistance R13L4/SHOC-2-like LRR domain-containing protein</fullName>
    </recommendedName>
</protein>
<dbReference type="InterPro" id="IPR055414">
    <property type="entry name" value="LRR_R13L4/SHOC2-like"/>
</dbReference>
<evidence type="ECO:0000259" key="4">
    <source>
        <dbReference type="Pfam" id="PF23598"/>
    </source>
</evidence>
<keyword evidence="6" id="KW-1185">Reference proteome</keyword>
<evidence type="ECO:0000256" key="2">
    <source>
        <dbReference type="ARBA" id="ARBA00022821"/>
    </source>
</evidence>
<dbReference type="PANTHER" id="PTHR47186:SF54">
    <property type="entry name" value="DISEASE RESISTANCE RPP13-LIKE PROTEIN 4"/>
    <property type="match status" value="1"/>
</dbReference>
<feature type="domain" description="Disease resistance R13L4/SHOC-2-like LRR" evidence="4">
    <location>
        <begin position="372"/>
        <end position="614"/>
    </location>
</feature>
<feature type="compositionally biased region" description="Polar residues" evidence="3">
    <location>
        <begin position="1"/>
        <end position="17"/>
    </location>
</feature>
<evidence type="ECO:0000256" key="3">
    <source>
        <dbReference type="SAM" id="MobiDB-lite"/>
    </source>
</evidence>
<dbReference type="EMBL" id="CAKOAT010119376">
    <property type="protein sequence ID" value="CAH8332319.1"/>
    <property type="molecule type" value="Genomic_DNA"/>
</dbReference>
<dbReference type="AlphaFoldDB" id="A0ABC8JKX7"/>
<dbReference type="PANTHER" id="PTHR47186">
    <property type="entry name" value="LEUCINE-RICH REPEAT-CONTAINING PROTEIN 57"/>
    <property type="match status" value="1"/>
</dbReference>
<evidence type="ECO:0000256" key="1">
    <source>
        <dbReference type="ARBA" id="ARBA00022737"/>
    </source>
</evidence>
<keyword evidence="2" id="KW-0611">Plant defense</keyword>
<dbReference type="Proteomes" id="UP001642260">
    <property type="component" value="Unassembled WGS sequence"/>
</dbReference>
<dbReference type="Gene3D" id="1.10.10.10">
    <property type="entry name" value="Winged helix-like DNA-binding domain superfamily/Winged helix DNA-binding domain"/>
    <property type="match status" value="1"/>
</dbReference>